<name>A0A401TET7_CHIPU</name>
<proteinExistence type="predicted"/>
<organism evidence="1 2">
    <name type="scientific">Chiloscyllium punctatum</name>
    <name type="common">Brownbanded bambooshark</name>
    <name type="synonym">Hemiscyllium punctatum</name>
    <dbReference type="NCBI Taxonomy" id="137246"/>
    <lineage>
        <taxon>Eukaryota</taxon>
        <taxon>Metazoa</taxon>
        <taxon>Chordata</taxon>
        <taxon>Craniata</taxon>
        <taxon>Vertebrata</taxon>
        <taxon>Chondrichthyes</taxon>
        <taxon>Elasmobranchii</taxon>
        <taxon>Galeomorphii</taxon>
        <taxon>Galeoidea</taxon>
        <taxon>Orectolobiformes</taxon>
        <taxon>Hemiscylliidae</taxon>
        <taxon>Chiloscyllium</taxon>
    </lineage>
</organism>
<protein>
    <submittedName>
        <fullName evidence="1">Uncharacterized protein</fullName>
    </submittedName>
</protein>
<evidence type="ECO:0000313" key="1">
    <source>
        <dbReference type="EMBL" id="GCC41157.1"/>
    </source>
</evidence>
<keyword evidence="2" id="KW-1185">Reference proteome</keyword>
<dbReference type="EMBL" id="BEZZ01052718">
    <property type="protein sequence ID" value="GCC41157.1"/>
    <property type="molecule type" value="Genomic_DNA"/>
</dbReference>
<comment type="caution">
    <text evidence="1">The sequence shown here is derived from an EMBL/GenBank/DDBJ whole genome shotgun (WGS) entry which is preliminary data.</text>
</comment>
<evidence type="ECO:0000313" key="2">
    <source>
        <dbReference type="Proteomes" id="UP000287033"/>
    </source>
</evidence>
<dbReference type="Proteomes" id="UP000287033">
    <property type="component" value="Unassembled WGS sequence"/>
</dbReference>
<dbReference type="AlphaFoldDB" id="A0A401TET7"/>
<sequence>MAVGGSHGDVHCFVFGSRSCLEMLSLLWGLPKLCTSALGLSLGRLAVERVKGAAEVRCWSAAGLTVELAIRNADPTPWLID</sequence>
<accession>A0A401TET7</accession>
<gene>
    <name evidence="1" type="ORF">chiPu_0025135</name>
</gene>
<reference evidence="1 2" key="1">
    <citation type="journal article" date="2018" name="Nat. Ecol. Evol.">
        <title>Shark genomes provide insights into elasmobranch evolution and the origin of vertebrates.</title>
        <authorList>
            <person name="Hara Y"/>
            <person name="Yamaguchi K"/>
            <person name="Onimaru K"/>
            <person name="Kadota M"/>
            <person name="Koyanagi M"/>
            <person name="Keeley SD"/>
            <person name="Tatsumi K"/>
            <person name="Tanaka K"/>
            <person name="Motone F"/>
            <person name="Kageyama Y"/>
            <person name="Nozu R"/>
            <person name="Adachi N"/>
            <person name="Nishimura O"/>
            <person name="Nakagawa R"/>
            <person name="Tanegashima C"/>
            <person name="Kiyatake I"/>
            <person name="Matsumoto R"/>
            <person name="Murakumo K"/>
            <person name="Nishida K"/>
            <person name="Terakita A"/>
            <person name="Kuratani S"/>
            <person name="Sato K"/>
            <person name="Hyodo S Kuraku.S."/>
        </authorList>
    </citation>
    <scope>NUCLEOTIDE SEQUENCE [LARGE SCALE GENOMIC DNA]</scope>
</reference>